<comment type="pathway">
    <text evidence="14">Cell wall biogenesis; peptidoglycan biosynthesis.</text>
</comment>
<evidence type="ECO:0000313" key="17">
    <source>
        <dbReference type="EMBL" id="OQR41395.1"/>
    </source>
</evidence>
<organism evidence="17 18">
    <name type="scientific">Aliarcobacter cryaerophilus</name>
    <dbReference type="NCBI Taxonomy" id="28198"/>
    <lineage>
        <taxon>Bacteria</taxon>
        <taxon>Pseudomonadati</taxon>
        <taxon>Campylobacterota</taxon>
        <taxon>Epsilonproteobacteria</taxon>
        <taxon>Campylobacterales</taxon>
        <taxon>Arcobacteraceae</taxon>
        <taxon>Aliarcobacter</taxon>
    </lineage>
</organism>
<keyword evidence="9 15" id="KW-0067">ATP-binding</keyword>
<dbReference type="InterPro" id="IPR011127">
    <property type="entry name" value="Dala_Dala_lig_N"/>
</dbReference>
<evidence type="ECO:0000256" key="10">
    <source>
        <dbReference type="ARBA" id="ARBA00022960"/>
    </source>
</evidence>
<dbReference type="PROSITE" id="PS00844">
    <property type="entry name" value="DALA_DALA_LIGASE_2"/>
    <property type="match status" value="1"/>
</dbReference>
<dbReference type="SUPFAM" id="SSF52440">
    <property type="entry name" value="PreATP-grasp domain"/>
    <property type="match status" value="1"/>
</dbReference>
<evidence type="ECO:0000256" key="6">
    <source>
        <dbReference type="ARBA" id="ARBA00022490"/>
    </source>
</evidence>
<dbReference type="EC" id="6.3.2.4" evidence="5 14"/>
<dbReference type="Pfam" id="PF07478">
    <property type="entry name" value="Dala_Dala_lig_C"/>
    <property type="match status" value="1"/>
</dbReference>
<dbReference type="InterPro" id="IPR011761">
    <property type="entry name" value="ATP-grasp"/>
</dbReference>
<name>A0A1V9VBH4_9BACT</name>
<gene>
    <name evidence="14" type="primary">ddl</name>
    <name evidence="17" type="ORF">AS859_05895</name>
</gene>
<dbReference type="EMBL" id="LNTC01000062">
    <property type="protein sequence ID" value="OQR41395.1"/>
    <property type="molecule type" value="Genomic_DNA"/>
</dbReference>
<accession>A0A1V9VBH4</accession>
<evidence type="ECO:0000256" key="11">
    <source>
        <dbReference type="ARBA" id="ARBA00022984"/>
    </source>
</evidence>
<dbReference type="Gene3D" id="3.30.1490.20">
    <property type="entry name" value="ATP-grasp fold, A domain"/>
    <property type="match status" value="1"/>
</dbReference>
<evidence type="ECO:0000313" key="18">
    <source>
        <dbReference type="Proteomes" id="UP000192599"/>
    </source>
</evidence>
<reference evidence="17 18" key="1">
    <citation type="submission" date="2017-04" db="EMBL/GenBank/DDBJ databases">
        <title>Accumulation and expression of multiple antibiotic resistance genes in Arcobacter cryaerophilus that thrives in sewage.</title>
        <authorList>
            <person name="Millar J.A."/>
            <person name="Raghavan R."/>
        </authorList>
    </citation>
    <scope>NUCLEOTIDE SEQUENCE [LARGE SCALE GENOMIC DNA]</scope>
    <source>
        <strain evidence="17 18">AZT-1</strain>
    </source>
</reference>
<comment type="catalytic activity">
    <reaction evidence="13 14">
        <text>2 D-alanine + ATP = D-alanyl-D-alanine + ADP + phosphate + H(+)</text>
        <dbReference type="Rhea" id="RHEA:11224"/>
        <dbReference type="ChEBI" id="CHEBI:15378"/>
        <dbReference type="ChEBI" id="CHEBI:30616"/>
        <dbReference type="ChEBI" id="CHEBI:43474"/>
        <dbReference type="ChEBI" id="CHEBI:57416"/>
        <dbReference type="ChEBI" id="CHEBI:57822"/>
        <dbReference type="ChEBI" id="CHEBI:456216"/>
        <dbReference type="EC" id="6.3.2.4"/>
    </reaction>
</comment>
<dbReference type="GO" id="GO:0046872">
    <property type="term" value="F:metal ion binding"/>
    <property type="evidence" value="ECO:0007669"/>
    <property type="project" value="InterPro"/>
</dbReference>
<dbReference type="InterPro" id="IPR000291">
    <property type="entry name" value="D-Ala_lig_Van_CS"/>
</dbReference>
<comment type="caution">
    <text evidence="17">The sequence shown here is derived from an EMBL/GenBank/DDBJ whole genome shotgun (WGS) entry which is preliminary data.</text>
</comment>
<evidence type="ECO:0000256" key="12">
    <source>
        <dbReference type="ARBA" id="ARBA00023316"/>
    </source>
</evidence>
<keyword evidence="11 14" id="KW-0573">Peptidoglycan synthesis</keyword>
<comment type="subcellular location">
    <subcellularLocation>
        <location evidence="3 14">Cytoplasm</location>
    </subcellularLocation>
</comment>
<evidence type="ECO:0000256" key="7">
    <source>
        <dbReference type="ARBA" id="ARBA00022598"/>
    </source>
</evidence>
<dbReference type="GO" id="GO:0009252">
    <property type="term" value="P:peptidoglycan biosynthetic process"/>
    <property type="evidence" value="ECO:0007669"/>
    <property type="project" value="UniProtKB-UniRule"/>
</dbReference>
<evidence type="ECO:0000256" key="15">
    <source>
        <dbReference type="PROSITE-ProRule" id="PRU00409"/>
    </source>
</evidence>
<dbReference type="Pfam" id="PF01820">
    <property type="entry name" value="Dala_Dala_lig_N"/>
    <property type="match status" value="1"/>
</dbReference>
<dbReference type="HAMAP" id="MF_00047">
    <property type="entry name" value="Dala_Dala_lig"/>
    <property type="match status" value="1"/>
</dbReference>
<sequence>MKIAILFGGLSFEHEISIVSSIAMKDVLQDDLIYFYVDSKRDIYEIPTNKINSKLFSSGEYKKFDKVYLKKGGFYKISGLFKKEQNIDFDVVLNLSHGGDGEDGILSSVLDFYNIPFIAPRTEACVVSSNKFITKGYAKSVGVNVLDYKYFTKKDSVKVDMFPVILKPVKLGSSIGVSIVKNQEELSYALDVAFEFDDAIIIEPFISGVKEYNLAGTKVNGEFIFSIIEEPQKAEFLDFDKKYLDFSRTSKAKEVDLGDKLNLEIKESFKNLYNTLFEGSIIRCDFFVIDDKVYLNEINSIPGSMANYLFSDFQELFTKVASNLPTKKDIPINFEYVNKIQFAKGK</sequence>
<dbReference type="PANTHER" id="PTHR23132">
    <property type="entry name" value="D-ALANINE--D-ALANINE LIGASE"/>
    <property type="match status" value="1"/>
</dbReference>
<dbReference type="NCBIfam" id="NF002527">
    <property type="entry name" value="PRK01966.1-3"/>
    <property type="match status" value="1"/>
</dbReference>
<feature type="domain" description="ATP-grasp" evidence="16">
    <location>
        <begin position="135"/>
        <end position="329"/>
    </location>
</feature>
<keyword evidence="8 15" id="KW-0547">Nucleotide-binding</keyword>
<evidence type="ECO:0000256" key="4">
    <source>
        <dbReference type="ARBA" id="ARBA00010871"/>
    </source>
</evidence>
<evidence type="ECO:0000256" key="2">
    <source>
        <dbReference type="ARBA" id="ARBA00001946"/>
    </source>
</evidence>
<proteinExistence type="inferred from homology"/>
<dbReference type="PANTHER" id="PTHR23132:SF23">
    <property type="entry name" value="D-ALANINE--D-ALANINE LIGASE B"/>
    <property type="match status" value="1"/>
</dbReference>
<comment type="cofactor">
    <cofactor evidence="1">
        <name>Mn(2+)</name>
        <dbReference type="ChEBI" id="CHEBI:29035"/>
    </cofactor>
</comment>
<keyword evidence="6 14" id="KW-0963">Cytoplasm</keyword>
<keyword evidence="12 14" id="KW-0961">Cell wall biogenesis/degradation</keyword>
<keyword evidence="10 14" id="KW-0133">Cell shape</keyword>
<dbReference type="InterPro" id="IPR011095">
    <property type="entry name" value="Dala_Dala_lig_C"/>
</dbReference>
<evidence type="ECO:0000256" key="3">
    <source>
        <dbReference type="ARBA" id="ARBA00004496"/>
    </source>
</evidence>
<dbReference type="GO" id="GO:0005524">
    <property type="term" value="F:ATP binding"/>
    <property type="evidence" value="ECO:0007669"/>
    <property type="project" value="UniProtKB-UniRule"/>
</dbReference>
<dbReference type="PROSITE" id="PS00843">
    <property type="entry name" value="DALA_DALA_LIGASE_1"/>
    <property type="match status" value="1"/>
</dbReference>
<dbReference type="SUPFAM" id="SSF56059">
    <property type="entry name" value="Glutathione synthetase ATP-binding domain-like"/>
    <property type="match status" value="1"/>
</dbReference>
<dbReference type="GO" id="GO:0005737">
    <property type="term" value="C:cytoplasm"/>
    <property type="evidence" value="ECO:0007669"/>
    <property type="project" value="UniProtKB-SubCell"/>
</dbReference>
<protein>
    <recommendedName>
        <fullName evidence="5 14">D-alanine--D-alanine ligase</fullName>
        <ecNumber evidence="5 14">6.3.2.4</ecNumber>
    </recommendedName>
    <alternativeName>
        <fullName evidence="14">D-Ala-D-Ala ligase</fullName>
    </alternativeName>
    <alternativeName>
        <fullName evidence="14">D-alanylalanine synthetase</fullName>
    </alternativeName>
</protein>
<dbReference type="Proteomes" id="UP000192599">
    <property type="component" value="Unassembled WGS sequence"/>
</dbReference>
<dbReference type="UniPathway" id="UPA00219"/>
<evidence type="ECO:0000256" key="14">
    <source>
        <dbReference type="HAMAP-Rule" id="MF_00047"/>
    </source>
</evidence>
<dbReference type="NCBIfam" id="TIGR01205">
    <property type="entry name" value="D_ala_D_alaTIGR"/>
    <property type="match status" value="1"/>
</dbReference>
<evidence type="ECO:0000256" key="5">
    <source>
        <dbReference type="ARBA" id="ARBA00012216"/>
    </source>
</evidence>
<dbReference type="AlphaFoldDB" id="A0A1V9VBH4"/>
<dbReference type="GO" id="GO:0008716">
    <property type="term" value="F:D-alanine-D-alanine ligase activity"/>
    <property type="evidence" value="ECO:0007669"/>
    <property type="project" value="UniProtKB-UniRule"/>
</dbReference>
<dbReference type="InterPro" id="IPR005905">
    <property type="entry name" value="D_ala_D_ala"/>
</dbReference>
<keyword evidence="7 14" id="KW-0436">Ligase</keyword>
<evidence type="ECO:0000256" key="13">
    <source>
        <dbReference type="ARBA" id="ARBA00047614"/>
    </source>
</evidence>
<dbReference type="GO" id="GO:0071555">
    <property type="term" value="P:cell wall organization"/>
    <property type="evidence" value="ECO:0007669"/>
    <property type="project" value="UniProtKB-KW"/>
</dbReference>
<comment type="cofactor">
    <cofactor evidence="2">
        <name>Mg(2+)</name>
        <dbReference type="ChEBI" id="CHEBI:18420"/>
    </cofactor>
</comment>
<evidence type="ECO:0000256" key="8">
    <source>
        <dbReference type="ARBA" id="ARBA00022741"/>
    </source>
</evidence>
<dbReference type="Gene3D" id="3.40.50.20">
    <property type="match status" value="1"/>
</dbReference>
<dbReference type="GO" id="GO:0008360">
    <property type="term" value="P:regulation of cell shape"/>
    <property type="evidence" value="ECO:0007669"/>
    <property type="project" value="UniProtKB-KW"/>
</dbReference>
<evidence type="ECO:0000259" key="16">
    <source>
        <dbReference type="PROSITE" id="PS50975"/>
    </source>
</evidence>
<dbReference type="PROSITE" id="PS50975">
    <property type="entry name" value="ATP_GRASP"/>
    <property type="match status" value="1"/>
</dbReference>
<comment type="similarity">
    <text evidence="4 14">Belongs to the D-alanine--D-alanine ligase family.</text>
</comment>
<evidence type="ECO:0000256" key="1">
    <source>
        <dbReference type="ARBA" id="ARBA00001936"/>
    </source>
</evidence>
<dbReference type="Gene3D" id="3.30.470.20">
    <property type="entry name" value="ATP-grasp fold, B domain"/>
    <property type="match status" value="1"/>
</dbReference>
<dbReference type="InterPro" id="IPR016185">
    <property type="entry name" value="PreATP-grasp_dom_sf"/>
</dbReference>
<dbReference type="InterPro" id="IPR013815">
    <property type="entry name" value="ATP_grasp_subdomain_1"/>
</dbReference>
<comment type="function">
    <text evidence="14">Cell wall formation.</text>
</comment>
<evidence type="ECO:0000256" key="9">
    <source>
        <dbReference type="ARBA" id="ARBA00022840"/>
    </source>
</evidence>